<dbReference type="PANTHER" id="PTHR33712:SF7">
    <property type="entry name" value="LIGHT-INDEPENDENT PROTOCHLOROPHYLLIDE REDUCTASE SUBUNIT B"/>
    <property type="match status" value="1"/>
</dbReference>
<evidence type="ECO:0000313" key="4">
    <source>
        <dbReference type="Proteomes" id="UP000772181"/>
    </source>
</evidence>
<evidence type="ECO:0000256" key="1">
    <source>
        <dbReference type="SAM" id="MobiDB-lite"/>
    </source>
</evidence>
<dbReference type="EMBL" id="JACQWF010000141">
    <property type="protein sequence ID" value="MBI4595359.1"/>
    <property type="molecule type" value="Genomic_DNA"/>
</dbReference>
<dbReference type="GO" id="GO:0016491">
    <property type="term" value="F:oxidoreductase activity"/>
    <property type="evidence" value="ECO:0007669"/>
    <property type="project" value="InterPro"/>
</dbReference>
<dbReference type="AlphaFoldDB" id="A0A933GMB3"/>
<dbReference type="Proteomes" id="UP000772181">
    <property type="component" value="Unassembled WGS sequence"/>
</dbReference>
<accession>A0A933GMB3</accession>
<feature type="domain" description="Nitrogenase/oxidoreductase component 1" evidence="2">
    <location>
        <begin position="76"/>
        <end position="270"/>
    </location>
</feature>
<sequence length="285" mass="31272">MAGGGATLEEIKLSGRSKATIEFGRTLQVNPHPDPLPSRGEGTSGNLPNIPSPLRSGGKGQGEGPQKRKFLNNQDIQTAGKWLWECFRVPDYILGLPIGVHETDLFFHVLEEISGLPTPSKYEMERGRLIDSYVDAHKYVFQKRAIVYGEEDLVIGLASFLSEIGIIPVICASGGQSGRLKHCLSAVVPGLISEISVCDDADFMDMAEKAESMSPDLVIGNSKGYFLARKLGIPLVRVGFPIHDRIGGQRLLHLGYRGAQRLFDDITNTLLREKQDKSEVGYSYM</sequence>
<reference evidence="3" key="1">
    <citation type="submission" date="2020-07" db="EMBL/GenBank/DDBJ databases">
        <title>Huge and variable diversity of episymbiotic CPR bacteria and DPANN archaea in groundwater ecosystems.</title>
        <authorList>
            <person name="He C.Y."/>
            <person name="Keren R."/>
            <person name="Whittaker M."/>
            <person name="Farag I.F."/>
            <person name="Doudna J."/>
            <person name="Cate J.H.D."/>
            <person name="Banfield J.F."/>
        </authorList>
    </citation>
    <scope>NUCLEOTIDE SEQUENCE</scope>
    <source>
        <strain evidence="3">NC_groundwater_1482_Ag_S-0.65um_47_24</strain>
    </source>
</reference>
<dbReference type="SUPFAM" id="SSF53807">
    <property type="entry name" value="Helical backbone' metal receptor"/>
    <property type="match status" value="1"/>
</dbReference>
<dbReference type="InterPro" id="IPR000510">
    <property type="entry name" value="Nase/OxRdtase_comp1"/>
</dbReference>
<name>A0A933GMB3_UNCTE</name>
<comment type="caution">
    <text evidence="3">The sequence shown here is derived from an EMBL/GenBank/DDBJ whole genome shotgun (WGS) entry which is preliminary data.</text>
</comment>
<protein>
    <recommendedName>
        <fullName evidence="2">Nitrogenase/oxidoreductase component 1 domain-containing protein</fullName>
    </recommendedName>
</protein>
<evidence type="ECO:0000313" key="3">
    <source>
        <dbReference type="EMBL" id="MBI4595359.1"/>
    </source>
</evidence>
<feature type="region of interest" description="Disordered" evidence="1">
    <location>
        <begin position="22"/>
        <end position="68"/>
    </location>
</feature>
<gene>
    <name evidence="3" type="ORF">HY730_03165</name>
</gene>
<proteinExistence type="predicted"/>
<evidence type="ECO:0000259" key="2">
    <source>
        <dbReference type="Pfam" id="PF00148"/>
    </source>
</evidence>
<dbReference type="PANTHER" id="PTHR33712">
    <property type="entry name" value="LIGHT-INDEPENDENT PROTOCHLOROPHYLLIDE REDUCTASE SUBUNIT B"/>
    <property type="match status" value="1"/>
</dbReference>
<dbReference type="InterPro" id="IPR050152">
    <property type="entry name" value="ChlB/BchB/BchZ"/>
</dbReference>
<dbReference type="Pfam" id="PF00148">
    <property type="entry name" value="Oxidored_nitro"/>
    <property type="match status" value="1"/>
</dbReference>
<organism evidence="3 4">
    <name type="scientific">Tectimicrobiota bacterium</name>
    <dbReference type="NCBI Taxonomy" id="2528274"/>
    <lineage>
        <taxon>Bacteria</taxon>
        <taxon>Pseudomonadati</taxon>
        <taxon>Nitrospinota/Tectimicrobiota group</taxon>
        <taxon>Candidatus Tectimicrobiota</taxon>
    </lineage>
</organism>
<dbReference type="Gene3D" id="3.40.50.1980">
    <property type="entry name" value="Nitrogenase molybdenum iron protein domain"/>
    <property type="match status" value="2"/>
</dbReference>